<dbReference type="InterPro" id="IPR025127">
    <property type="entry name" value="DUF4054"/>
</dbReference>
<dbReference type="RefSeq" id="WP_103239775.1">
    <property type="nucleotide sequence ID" value="NZ_JANJZD010000010.1"/>
</dbReference>
<protein>
    <recommendedName>
        <fullName evidence="3">DUF4054 domain-containing protein</fullName>
    </recommendedName>
</protein>
<accession>A0A2K4ZGT8</accession>
<reference evidence="1 2" key="1">
    <citation type="submission" date="2018-01" db="EMBL/GenBank/DDBJ databases">
        <authorList>
            <person name="Gaut B.S."/>
            <person name="Morton B.R."/>
            <person name="Clegg M.T."/>
            <person name="Duvall M.R."/>
        </authorList>
    </citation>
    <scope>NUCLEOTIDE SEQUENCE [LARGE SCALE GENOMIC DNA]</scope>
    <source>
        <strain evidence="1">GP69</strain>
    </source>
</reference>
<evidence type="ECO:0008006" key="3">
    <source>
        <dbReference type="Google" id="ProtNLM"/>
    </source>
</evidence>
<organism evidence="1 2">
    <name type="scientific">Acetatifactor muris</name>
    <dbReference type="NCBI Taxonomy" id="879566"/>
    <lineage>
        <taxon>Bacteria</taxon>
        <taxon>Bacillati</taxon>
        <taxon>Bacillota</taxon>
        <taxon>Clostridia</taxon>
        <taxon>Lachnospirales</taxon>
        <taxon>Lachnospiraceae</taxon>
        <taxon>Acetatifactor</taxon>
    </lineage>
</organism>
<dbReference type="OrthoDB" id="1858389at2"/>
<dbReference type="Proteomes" id="UP000236311">
    <property type="component" value="Unassembled WGS sequence"/>
</dbReference>
<keyword evidence="2" id="KW-1185">Reference proteome</keyword>
<dbReference type="AlphaFoldDB" id="A0A2K4ZGT8"/>
<dbReference type="Pfam" id="PF13262">
    <property type="entry name" value="DUF4054"/>
    <property type="match status" value="1"/>
</dbReference>
<name>A0A2K4ZGT8_9FIRM</name>
<evidence type="ECO:0000313" key="1">
    <source>
        <dbReference type="EMBL" id="SOY29688.1"/>
    </source>
</evidence>
<evidence type="ECO:0000313" key="2">
    <source>
        <dbReference type="Proteomes" id="UP000236311"/>
    </source>
</evidence>
<gene>
    <name evidence="1" type="ORF">AMURIS_02409</name>
</gene>
<dbReference type="EMBL" id="OFSM01000011">
    <property type="protein sequence ID" value="SOY29688.1"/>
    <property type="molecule type" value="Genomic_DNA"/>
</dbReference>
<sequence>MDALDIFRIVAAEFADVPDDDVVDPETGKKTYGVKTFLELYSDQISEKRFGKTYQKALAYLTAHKLKMNGYGNTENGTIGDSLRVSSYSEGETSITYATGQQTNLQVDAEYALTVYGLEFLTLRRNAIIPIISAGEAKSYGR</sequence>
<proteinExistence type="predicted"/>